<evidence type="ECO:0000259" key="2">
    <source>
        <dbReference type="Pfam" id="PF02272"/>
    </source>
</evidence>
<reference evidence="3 4" key="1">
    <citation type="submission" date="2018-06" db="EMBL/GenBank/DDBJ databases">
        <title>Extensive metabolic versatility and redundancy in microbially diverse, dynamic hydrothermal sediments.</title>
        <authorList>
            <person name="Dombrowski N."/>
            <person name="Teske A."/>
            <person name="Baker B.J."/>
        </authorList>
    </citation>
    <scope>NUCLEOTIDE SEQUENCE [LARGE SCALE GENOMIC DNA]</scope>
    <source>
        <strain evidence="3">B20_G2</strain>
    </source>
</reference>
<dbReference type="PANTHER" id="PTHR47618:SF1">
    <property type="entry name" value="BIFUNCTIONAL OLIGORIBONUCLEASE AND PAP PHOSPHATASE NRNA"/>
    <property type="match status" value="1"/>
</dbReference>
<dbReference type="Proteomes" id="UP000269499">
    <property type="component" value="Unassembled WGS sequence"/>
</dbReference>
<dbReference type="InterPro" id="IPR003156">
    <property type="entry name" value="DHHA1_dom"/>
</dbReference>
<accession>A0A497F4G0</accession>
<dbReference type="Gene3D" id="3.10.310.30">
    <property type="match status" value="1"/>
</dbReference>
<proteinExistence type="predicted"/>
<dbReference type="SUPFAM" id="SSF64182">
    <property type="entry name" value="DHH phosphoesterases"/>
    <property type="match status" value="1"/>
</dbReference>
<gene>
    <name evidence="3" type="ORF">DRJ26_02295</name>
</gene>
<organism evidence="3 4">
    <name type="scientific">Thermoproteota archaeon</name>
    <dbReference type="NCBI Taxonomy" id="2056631"/>
    <lineage>
        <taxon>Archaea</taxon>
        <taxon>Thermoproteota</taxon>
    </lineage>
</organism>
<dbReference type="PANTHER" id="PTHR47618">
    <property type="entry name" value="BIFUNCTIONAL OLIGORIBONUCLEASE AND PAP PHOSPHATASE NRNA"/>
    <property type="match status" value="1"/>
</dbReference>
<dbReference type="InterPro" id="IPR001667">
    <property type="entry name" value="DDH_dom"/>
</dbReference>
<evidence type="ECO:0000313" key="3">
    <source>
        <dbReference type="EMBL" id="RLE54112.1"/>
    </source>
</evidence>
<name>A0A497F4G0_9CREN</name>
<dbReference type="Gene3D" id="3.90.1640.10">
    <property type="entry name" value="inorganic pyrophosphatase (n-terminal core)"/>
    <property type="match status" value="1"/>
</dbReference>
<comment type="caution">
    <text evidence="3">The sequence shown here is derived from an EMBL/GenBank/DDBJ whole genome shotgun (WGS) entry which is preliminary data.</text>
</comment>
<sequence>MLGRKLRDFIVEVKPKECVLLCHHNADPDSIGSAYALSKLLSRLLPDAGLSVVAPESVSSLSKRLIESLPDFEVYDDFESADFLIMVDTCSFAQLGDLASKVQGSSAPLVVVDHHAPHPEVSARASLLIVDDSASSTAEIVYSIYCDLSMRLEEFSALALLVGMLYDSRRFINARSSTLRAAAHLIDAGADYSKALSVLHVPMDISERIARLKAAQRVKIYRVGDWVIATSHVGSFEASAARALIDLGADVAFVAGGDDSSLRISARARGNFYSETGIHLGKDLMEIIGKMIGGAGGGHATAAGANGVGNPEEALEICVKLLIEKLS</sequence>
<evidence type="ECO:0000259" key="1">
    <source>
        <dbReference type="Pfam" id="PF01368"/>
    </source>
</evidence>
<feature type="domain" description="DDH" evidence="1">
    <location>
        <begin position="19"/>
        <end position="153"/>
    </location>
</feature>
<evidence type="ECO:0000313" key="4">
    <source>
        <dbReference type="Proteomes" id="UP000269499"/>
    </source>
</evidence>
<dbReference type="AlphaFoldDB" id="A0A497F4G0"/>
<dbReference type="InterPro" id="IPR038763">
    <property type="entry name" value="DHH_sf"/>
</dbReference>
<protein>
    <submittedName>
        <fullName evidence="3">DHH family phosphoesterase</fullName>
    </submittedName>
</protein>
<dbReference type="GO" id="GO:0003676">
    <property type="term" value="F:nucleic acid binding"/>
    <property type="evidence" value="ECO:0007669"/>
    <property type="project" value="InterPro"/>
</dbReference>
<dbReference type="Pfam" id="PF01368">
    <property type="entry name" value="DHH"/>
    <property type="match status" value="1"/>
</dbReference>
<dbReference type="Pfam" id="PF02272">
    <property type="entry name" value="DHHA1"/>
    <property type="match status" value="1"/>
</dbReference>
<dbReference type="InterPro" id="IPR051319">
    <property type="entry name" value="Oligoribo/pAp-PDE_c-di-AMP_PDE"/>
</dbReference>
<dbReference type="EMBL" id="QMRA01000034">
    <property type="protein sequence ID" value="RLE54112.1"/>
    <property type="molecule type" value="Genomic_DNA"/>
</dbReference>
<feature type="domain" description="DHHA1" evidence="2">
    <location>
        <begin position="246"/>
        <end position="324"/>
    </location>
</feature>